<proteinExistence type="predicted"/>
<name>A0A2S6AMN5_9NOCA</name>
<dbReference type="Proteomes" id="UP000239874">
    <property type="component" value="Unassembled WGS sequence"/>
</dbReference>
<accession>A0A2S6AMN5</accession>
<dbReference type="EMBL" id="PSZC01000014">
    <property type="protein sequence ID" value="PPJ36463.1"/>
    <property type="molecule type" value="Genomic_DNA"/>
</dbReference>
<protein>
    <submittedName>
        <fullName evidence="1">Uncharacterized protein</fullName>
    </submittedName>
</protein>
<organism evidence="1 2">
    <name type="scientific">Nocardia nova</name>
    <dbReference type="NCBI Taxonomy" id="37330"/>
    <lineage>
        <taxon>Bacteria</taxon>
        <taxon>Bacillati</taxon>
        <taxon>Actinomycetota</taxon>
        <taxon>Actinomycetes</taxon>
        <taxon>Mycobacteriales</taxon>
        <taxon>Nocardiaceae</taxon>
        <taxon>Nocardia</taxon>
    </lineage>
</organism>
<reference evidence="1 2" key="1">
    <citation type="submission" date="2018-02" db="EMBL/GenBank/DDBJ databases">
        <title>8 Nocardia nova and 1 Nocardia cyriacigeorgica strain used for evolution to TMP-SMX.</title>
        <authorList>
            <person name="Mehta H."/>
            <person name="Weng J."/>
            <person name="Shamoo Y."/>
        </authorList>
    </citation>
    <scope>NUCLEOTIDE SEQUENCE [LARGE SCALE GENOMIC DNA]</scope>
    <source>
        <strain evidence="1 2">MDA3139</strain>
    </source>
</reference>
<dbReference type="AlphaFoldDB" id="A0A2S6AMN5"/>
<evidence type="ECO:0000313" key="2">
    <source>
        <dbReference type="Proteomes" id="UP000239874"/>
    </source>
</evidence>
<evidence type="ECO:0000313" key="1">
    <source>
        <dbReference type="EMBL" id="PPJ36463.1"/>
    </source>
</evidence>
<comment type="caution">
    <text evidence="1">The sequence shown here is derived from an EMBL/GenBank/DDBJ whole genome shotgun (WGS) entry which is preliminary data.</text>
</comment>
<gene>
    <name evidence="1" type="ORF">C5E45_20680</name>
</gene>
<sequence>MQRLRERIPESSIRDAISDLVGTIVDERHRVLAEAHTVFTAPAELRGSLDDGHAAEKVNAVLGQISDLSGVRVICVWDYFDGDFGGHSNFYVEDDDAIVELGGDLWDWLTESPDSPDCPAMPGKPADWFGCAAPDFLADDIAYDDGLHNYALGDHR</sequence>